<dbReference type="SUPFAM" id="SSF53067">
    <property type="entry name" value="Actin-like ATPase domain"/>
    <property type="match status" value="2"/>
</dbReference>
<dbReference type="GO" id="GO:0042732">
    <property type="term" value="P:D-xylose metabolic process"/>
    <property type="evidence" value="ECO:0007669"/>
    <property type="project" value="UniProtKB-KW"/>
</dbReference>
<evidence type="ECO:0000256" key="5">
    <source>
        <dbReference type="ARBA" id="ARBA00022777"/>
    </source>
</evidence>
<feature type="domain" description="Carbohydrate kinase FGGY N-terminal" evidence="11">
    <location>
        <begin position="3"/>
        <end position="246"/>
    </location>
</feature>
<dbReference type="Pfam" id="PF00370">
    <property type="entry name" value="FGGY_N"/>
    <property type="match status" value="1"/>
</dbReference>
<dbReference type="InterPro" id="IPR018484">
    <property type="entry name" value="FGGY_N"/>
</dbReference>
<keyword evidence="3 8" id="KW-0808">Transferase</keyword>
<dbReference type="HAMAP" id="MF_02220">
    <property type="entry name" value="XylB"/>
    <property type="match status" value="1"/>
</dbReference>
<evidence type="ECO:0000259" key="12">
    <source>
        <dbReference type="Pfam" id="PF02782"/>
    </source>
</evidence>
<evidence type="ECO:0000256" key="6">
    <source>
        <dbReference type="ARBA" id="ARBA00022840"/>
    </source>
</evidence>
<sequence length="491" mass="54637">MEYVLGLDLGTSSLKGIVVDKAGNIVMEASSSYQILSEQVGYSEQNPQDWLVAFEFVMATLSSKIKDLQYNLKAISFSGQMHSLVLLDEKKEVLRPAILWNDTRTTKQCQQIMDSFGTELLQITKNIAVEGFTLPKILWVKENEPAIWEKVRHVLLPKDYLRWYLTGILNMEFSDASGTLLLDVDQKDWSKDILKQFNIEATVLPPLVESMTVVGNLSDTIREKFGLKEAIKVVAGGADNACSALGSGILTDDISLSSIGTSGVVLSAESHPNVTYKGDLHVFYHVIANVKYSMGVTLAAGNSLSWFKQTFAEKLTFAELMSCINEVGIGAEGLLFTPYITGERTPYIDSQIRGSFIGIDMRHTFKHFTRAVVEGITFSLKDCLKIMEHQKGRRKRIIAVGGGALNEDWLQIQADIFACQVQILQTEQGPGFGAAILAALGLGWFKDANMAVQAFVKEGKSYDPIPRHVVEYEKIYRQYQNIYSQTKPIMN</sequence>
<dbReference type="InterPro" id="IPR018485">
    <property type="entry name" value="FGGY_C"/>
</dbReference>
<keyword evidence="6 8" id="KW-0067">ATP-binding</keyword>
<dbReference type="Pfam" id="PF02782">
    <property type="entry name" value="FGGY_C"/>
    <property type="match status" value="1"/>
</dbReference>
<dbReference type="InterPro" id="IPR018483">
    <property type="entry name" value="Carb_kinase_FGGY_CS"/>
</dbReference>
<comment type="similarity">
    <text evidence="1 8 9">Belongs to the FGGY kinase family.</text>
</comment>
<comment type="catalytic activity">
    <reaction evidence="8 10">
        <text>D-xylulose + ATP = D-xylulose 5-phosphate + ADP + H(+)</text>
        <dbReference type="Rhea" id="RHEA:10964"/>
        <dbReference type="ChEBI" id="CHEBI:15378"/>
        <dbReference type="ChEBI" id="CHEBI:17140"/>
        <dbReference type="ChEBI" id="CHEBI:30616"/>
        <dbReference type="ChEBI" id="CHEBI:57737"/>
        <dbReference type="ChEBI" id="CHEBI:456216"/>
        <dbReference type="EC" id="2.7.1.17"/>
    </reaction>
</comment>
<dbReference type="PIRSF" id="PIRSF000538">
    <property type="entry name" value="GlpK"/>
    <property type="match status" value="1"/>
</dbReference>
<dbReference type="GO" id="GO:0004856">
    <property type="term" value="F:D-xylulokinase activity"/>
    <property type="evidence" value="ECO:0007669"/>
    <property type="project" value="UniProtKB-UniRule"/>
</dbReference>
<organism evidence="13 14">
    <name type="scientific">Streptococcus cuniculi</name>
    <dbReference type="NCBI Taxonomy" id="1432788"/>
    <lineage>
        <taxon>Bacteria</taxon>
        <taxon>Bacillati</taxon>
        <taxon>Bacillota</taxon>
        <taxon>Bacilli</taxon>
        <taxon>Lactobacillales</taxon>
        <taxon>Streptococcaceae</taxon>
        <taxon>Streptococcus</taxon>
    </lineage>
</organism>
<name>A0A4Y9J6Y8_9STRE</name>
<dbReference type="RefSeq" id="WP_135182845.1">
    <property type="nucleotide sequence ID" value="NZ_JADGKZ010000024.1"/>
</dbReference>
<dbReference type="OrthoDB" id="9805576at2"/>
<feature type="domain" description="Carbohydrate kinase FGGY C-terminal" evidence="12">
    <location>
        <begin position="258"/>
        <end position="440"/>
    </location>
</feature>
<feature type="binding site" evidence="8">
    <location>
        <begin position="81"/>
        <end position="82"/>
    </location>
    <ligand>
        <name>substrate</name>
    </ligand>
</feature>
<protein>
    <recommendedName>
        <fullName evidence="8 10">Xylulose kinase</fullName>
        <shortName evidence="8 10">Xylulokinase</shortName>
        <ecNumber evidence="8 10">2.7.1.17</ecNumber>
    </recommendedName>
</protein>
<dbReference type="InterPro" id="IPR050406">
    <property type="entry name" value="FGGY_Carb_Kinase"/>
</dbReference>
<dbReference type="CDD" id="cd07808">
    <property type="entry name" value="ASKHA_NBD_FGGY_EcXK-like"/>
    <property type="match status" value="1"/>
</dbReference>
<evidence type="ECO:0000313" key="13">
    <source>
        <dbReference type="EMBL" id="TFU96793.1"/>
    </source>
</evidence>
<evidence type="ECO:0000256" key="10">
    <source>
        <dbReference type="RuleBase" id="RU364073"/>
    </source>
</evidence>
<feature type="site" description="Important for activity" evidence="8">
    <location>
        <position position="8"/>
    </location>
</feature>
<keyword evidence="7 8" id="KW-0119">Carbohydrate metabolism</keyword>
<dbReference type="InterPro" id="IPR000577">
    <property type="entry name" value="Carb_kinase_FGGY"/>
</dbReference>
<dbReference type="EC" id="2.7.1.17" evidence="8 10"/>
<dbReference type="InterPro" id="IPR043129">
    <property type="entry name" value="ATPase_NBD"/>
</dbReference>
<evidence type="ECO:0000256" key="1">
    <source>
        <dbReference type="ARBA" id="ARBA00009156"/>
    </source>
</evidence>
<evidence type="ECO:0000256" key="2">
    <source>
        <dbReference type="ARBA" id="ARBA00022629"/>
    </source>
</evidence>
<dbReference type="PROSITE" id="PS00445">
    <property type="entry name" value="FGGY_KINASES_2"/>
    <property type="match status" value="1"/>
</dbReference>
<dbReference type="NCBIfam" id="TIGR01312">
    <property type="entry name" value="XylB"/>
    <property type="match status" value="1"/>
</dbReference>
<comment type="function">
    <text evidence="8">Catalyzes the phosphorylation of D-xylulose to D-xylulose 5-phosphate.</text>
</comment>
<dbReference type="GO" id="GO:0005524">
    <property type="term" value="F:ATP binding"/>
    <property type="evidence" value="ECO:0007669"/>
    <property type="project" value="UniProtKB-UniRule"/>
</dbReference>
<evidence type="ECO:0000313" key="14">
    <source>
        <dbReference type="Proteomes" id="UP000297253"/>
    </source>
</evidence>
<dbReference type="GO" id="GO:0005998">
    <property type="term" value="P:xylulose catabolic process"/>
    <property type="evidence" value="ECO:0007669"/>
    <property type="project" value="UniProtKB-UniRule"/>
</dbReference>
<comment type="caution">
    <text evidence="13">The sequence shown here is derived from an EMBL/GenBank/DDBJ whole genome shotgun (WGS) entry which is preliminary data.</text>
</comment>
<proteinExistence type="inferred from homology"/>
<accession>A0A4Y9J6Y8</accession>
<dbReference type="EMBL" id="SPPD01000024">
    <property type="protein sequence ID" value="TFU96793.1"/>
    <property type="molecule type" value="Genomic_DNA"/>
</dbReference>
<evidence type="ECO:0000256" key="7">
    <source>
        <dbReference type="ARBA" id="ARBA00023277"/>
    </source>
</evidence>
<dbReference type="PANTHER" id="PTHR43095:SF5">
    <property type="entry name" value="XYLULOSE KINASE"/>
    <property type="match status" value="1"/>
</dbReference>
<evidence type="ECO:0000259" key="11">
    <source>
        <dbReference type="Pfam" id="PF00370"/>
    </source>
</evidence>
<dbReference type="InterPro" id="IPR006000">
    <property type="entry name" value="Xylulokinase"/>
</dbReference>
<evidence type="ECO:0000256" key="3">
    <source>
        <dbReference type="ARBA" id="ARBA00022679"/>
    </source>
</evidence>
<evidence type="ECO:0000256" key="8">
    <source>
        <dbReference type="HAMAP-Rule" id="MF_02220"/>
    </source>
</evidence>
<dbReference type="PROSITE" id="PS00933">
    <property type="entry name" value="FGGY_KINASES_1"/>
    <property type="match status" value="1"/>
</dbReference>
<keyword evidence="5 8" id="KW-0418">Kinase</keyword>
<gene>
    <name evidence="8 10 13" type="primary">xylB</name>
    <name evidence="13" type="ORF">E4T82_11060</name>
</gene>
<dbReference type="Gene3D" id="3.30.420.40">
    <property type="match status" value="2"/>
</dbReference>
<evidence type="ECO:0000256" key="9">
    <source>
        <dbReference type="RuleBase" id="RU003733"/>
    </source>
</evidence>
<keyword evidence="2 8" id="KW-0859">Xylose metabolism</keyword>
<reference evidence="13 14" key="1">
    <citation type="submission" date="2019-03" db="EMBL/GenBank/DDBJ databases">
        <title>Diversity of the mouse oral microbiome.</title>
        <authorList>
            <person name="Joseph S."/>
            <person name="Aduse-Opoku J."/>
            <person name="Curtis M."/>
            <person name="Wade W."/>
            <person name="Hashim A."/>
        </authorList>
    </citation>
    <scope>NUCLEOTIDE SEQUENCE [LARGE SCALE GENOMIC DNA]</scope>
    <source>
        <strain evidence="13 14">WM131</strain>
    </source>
</reference>
<keyword evidence="4 8" id="KW-0547">Nucleotide-binding</keyword>
<dbReference type="AlphaFoldDB" id="A0A4Y9J6Y8"/>
<dbReference type="PANTHER" id="PTHR43095">
    <property type="entry name" value="SUGAR KINASE"/>
    <property type="match status" value="1"/>
</dbReference>
<evidence type="ECO:0000256" key="4">
    <source>
        <dbReference type="ARBA" id="ARBA00022741"/>
    </source>
</evidence>
<dbReference type="Proteomes" id="UP000297253">
    <property type="component" value="Unassembled WGS sequence"/>
</dbReference>
<feature type="active site" description="Proton acceptor" evidence="8">
    <location>
        <position position="239"/>
    </location>
</feature>